<dbReference type="InterPro" id="IPR052808">
    <property type="entry name" value="GPCR_Mth-like"/>
</dbReference>
<reference evidence="5 6" key="1">
    <citation type="journal article" date="2011" name="Cell">
        <title>The monarch butterfly genome yields insights into long-distance migration.</title>
        <authorList>
            <person name="Zhan S."/>
            <person name="Merlin C."/>
            <person name="Boore J.L."/>
            <person name="Reppert S.M."/>
        </authorList>
    </citation>
    <scope>NUCLEOTIDE SEQUENCE [LARGE SCALE GENOMIC DNA]</scope>
    <source>
        <strain evidence="5">F-2</strain>
    </source>
</reference>
<evidence type="ECO:0000313" key="5">
    <source>
        <dbReference type="EMBL" id="OWR49550.1"/>
    </source>
</evidence>
<keyword evidence="4" id="KW-0472">Membrane</keyword>
<evidence type="ECO:0000256" key="2">
    <source>
        <dbReference type="ARBA" id="ARBA00022692"/>
    </source>
</evidence>
<dbReference type="GO" id="GO:0004930">
    <property type="term" value="F:G protein-coupled receptor activity"/>
    <property type="evidence" value="ECO:0007669"/>
    <property type="project" value="InterPro"/>
</dbReference>
<dbReference type="Proteomes" id="UP000007151">
    <property type="component" value="Unassembled WGS sequence"/>
</dbReference>
<dbReference type="KEGG" id="dpl:KGM_211323"/>
<dbReference type="CDD" id="cd15039">
    <property type="entry name" value="7tmB3_Methuselah-like"/>
    <property type="match status" value="1"/>
</dbReference>
<sequence>MKLIFLFLTIGLAGCEASDCCKHGVVEDDGNVCVDLLTNKTSSTSLTCSHVDHLSLQMFNFTVSEDSLILNLNEDMVIELESDKFCVSNGTRFSDDPVAVICSDVDEKILEESVYGYCMIVSVVFLVITVIVYSMLPKLRDLLGKSIINFCASLAIGLSTLAIMNIMEYSDLKWCAVRGFVAYFFILATFFWSNSISIQILRSLERPTSIDYSWKAFMWYALYAWGCPTILTIILAIVNFTPGKHRKPGIGLNTCWFFDYKQQWYYMYSVMTILIVSNMVIFMYISLSLWRHTFASTHIKALKYKFWMTVRMFIVMGLAWIFEMISSLSKPHIIWVILDFFNLLQGLLLFLVLVVFRKRVIKELYNKGWLECVAGCVERHLAVGDDEEDVVEHTIGVALEEK</sequence>
<dbReference type="OrthoDB" id="6134459at2759"/>
<comment type="subcellular location">
    <subcellularLocation>
        <location evidence="1">Membrane</location>
        <topology evidence="1">Multi-pass membrane protein</topology>
    </subcellularLocation>
</comment>
<dbReference type="PROSITE" id="PS51257">
    <property type="entry name" value="PROKAR_LIPOPROTEIN"/>
    <property type="match status" value="1"/>
</dbReference>
<evidence type="ECO:0000256" key="3">
    <source>
        <dbReference type="ARBA" id="ARBA00022989"/>
    </source>
</evidence>
<dbReference type="Gene3D" id="1.20.1070.10">
    <property type="entry name" value="Rhodopsin 7-helix transmembrane proteins"/>
    <property type="match status" value="1"/>
</dbReference>
<evidence type="ECO:0000256" key="4">
    <source>
        <dbReference type="ARBA" id="ARBA00023136"/>
    </source>
</evidence>
<dbReference type="InterPro" id="IPR000832">
    <property type="entry name" value="GPCR_2_secretin-like"/>
</dbReference>
<organism evidence="5 6">
    <name type="scientific">Danaus plexippus plexippus</name>
    <dbReference type="NCBI Taxonomy" id="278856"/>
    <lineage>
        <taxon>Eukaryota</taxon>
        <taxon>Metazoa</taxon>
        <taxon>Ecdysozoa</taxon>
        <taxon>Arthropoda</taxon>
        <taxon>Hexapoda</taxon>
        <taxon>Insecta</taxon>
        <taxon>Pterygota</taxon>
        <taxon>Neoptera</taxon>
        <taxon>Endopterygota</taxon>
        <taxon>Lepidoptera</taxon>
        <taxon>Glossata</taxon>
        <taxon>Ditrysia</taxon>
        <taxon>Papilionoidea</taxon>
        <taxon>Nymphalidae</taxon>
        <taxon>Danainae</taxon>
        <taxon>Danaini</taxon>
        <taxon>Danaina</taxon>
        <taxon>Danaus</taxon>
        <taxon>Danaus</taxon>
    </lineage>
</organism>
<dbReference type="InterPro" id="IPR017981">
    <property type="entry name" value="GPCR_2-like_7TM"/>
</dbReference>
<evidence type="ECO:0000313" key="6">
    <source>
        <dbReference type="Proteomes" id="UP000007151"/>
    </source>
</evidence>
<gene>
    <name evidence="5" type="ORF">KGM_211323</name>
</gene>
<accession>A0A212F740</accession>
<dbReference type="PANTHER" id="PTHR46953:SF1">
    <property type="entry name" value="G-PROTEIN COUPLED RECEPTOR MTH-LIKE 1-RELATED"/>
    <property type="match status" value="1"/>
</dbReference>
<name>A0A212F740_DANPL</name>
<evidence type="ECO:0000256" key="1">
    <source>
        <dbReference type="ARBA" id="ARBA00004141"/>
    </source>
</evidence>
<keyword evidence="6" id="KW-1185">Reference proteome</keyword>
<dbReference type="GO" id="GO:0016020">
    <property type="term" value="C:membrane"/>
    <property type="evidence" value="ECO:0007669"/>
    <property type="project" value="UniProtKB-SubCell"/>
</dbReference>
<dbReference type="SUPFAM" id="SSF81321">
    <property type="entry name" value="Family A G protein-coupled receptor-like"/>
    <property type="match status" value="1"/>
</dbReference>
<dbReference type="PROSITE" id="PS50261">
    <property type="entry name" value="G_PROTEIN_RECEP_F2_4"/>
    <property type="match status" value="1"/>
</dbReference>
<proteinExistence type="predicted"/>
<keyword evidence="5" id="KW-0675">Receptor</keyword>
<dbReference type="AlphaFoldDB" id="A0A212F740"/>
<dbReference type="PANTHER" id="PTHR46953">
    <property type="entry name" value="G-PROTEIN COUPLED RECEPTOR MTH-LIKE 1-RELATED"/>
    <property type="match status" value="1"/>
</dbReference>
<dbReference type="GO" id="GO:0007166">
    <property type="term" value="P:cell surface receptor signaling pathway"/>
    <property type="evidence" value="ECO:0007669"/>
    <property type="project" value="InterPro"/>
</dbReference>
<dbReference type="eggNOG" id="KOG4193">
    <property type="taxonomic scope" value="Eukaryota"/>
</dbReference>
<keyword evidence="3" id="KW-1133">Transmembrane helix</keyword>
<dbReference type="EMBL" id="AGBW02009936">
    <property type="protein sequence ID" value="OWR49550.1"/>
    <property type="molecule type" value="Genomic_DNA"/>
</dbReference>
<keyword evidence="2" id="KW-0812">Transmembrane</keyword>
<protein>
    <submittedName>
        <fullName evidence="5">G-protein coupled receptor Mth2</fullName>
    </submittedName>
</protein>
<comment type="caution">
    <text evidence="5">The sequence shown here is derived from an EMBL/GenBank/DDBJ whole genome shotgun (WGS) entry which is preliminary data.</text>
</comment>
<dbReference type="Pfam" id="PF00002">
    <property type="entry name" value="7tm_2"/>
    <property type="match status" value="1"/>
</dbReference>